<evidence type="ECO:0000313" key="3">
    <source>
        <dbReference type="Proteomes" id="UP000826656"/>
    </source>
</evidence>
<protein>
    <recommendedName>
        <fullName evidence="1">FBD domain-containing protein</fullName>
    </recommendedName>
</protein>
<dbReference type="InterPro" id="IPR006566">
    <property type="entry name" value="FBD"/>
</dbReference>
<dbReference type="Pfam" id="PF08387">
    <property type="entry name" value="FBD"/>
    <property type="match status" value="1"/>
</dbReference>
<dbReference type="Proteomes" id="UP000826656">
    <property type="component" value="Unassembled WGS sequence"/>
</dbReference>
<comment type="caution">
    <text evidence="2">The sequence shown here is derived from an EMBL/GenBank/DDBJ whole genome shotgun (WGS) entry which is preliminary data.</text>
</comment>
<reference evidence="2 3" key="1">
    <citation type="journal article" date="2021" name="bioRxiv">
        <title>Chromosome-scale and haplotype-resolved genome assembly of a tetraploid potato cultivar.</title>
        <authorList>
            <person name="Sun H."/>
            <person name="Jiao W.-B."/>
            <person name="Krause K."/>
            <person name="Campoy J.A."/>
            <person name="Goel M."/>
            <person name="Folz-Donahue K."/>
            <person name="Kukat C."/>
            <person name="Huettel B."/>
            <person name="Schneeberger K."/>
        </authorList>
    </citation>
    <scope>NUCLEOTIDE SEQUENCE [LARGE SCALE GENOMIC DNA]</scope>
    <source>
        <strain evidence="2">SolTubOtavaFocal</strain>
        <tissue evidence="2">Leaves</tissue>
    </source>
</reference>
<evidence type="ECO:0000313" key="2">
    <source>
        <dbReference type="EMBL" id="KAH0737868.1"/>
    </source>
</evidence>
<organism evidence="2 3">
    <name type="scientific">Solanum tuberosum</name>
    <name type="common">Potato</name>
    <dbReference type="NCBI Taxonomy" id="4113"/>
    <lineage>
        <taxon>Eukaryota</taxon>
        <taxon>Viridiplantae</taxon>
        <taxon>Streptophyta</taxon>
        <taxon>Embryophyta</taxon>
        <taxon>Tracheophyta</taxon>
        <taxon>Spermatophyta</taxon>
        <taxon>Magnoliopsida</taxon>
        <taxon>eudicotyledons</taxon>
        <taxon>Gunneridae</taxon>
        <taxon>Pentapetalae</taxon>
        <taxon>asterids</taxon>
        <taxon>lamiids</taxon>
        <taxon>Solanales</taxon>
        <taxon>Solanaceae</taxon>
        <taxon>Solanoideae</taxon>
        <taxon>Solaneae</taxon>
        <taxon>Solanum</taxon>
    </lineage>
</organism>
<proteinExistence type="predicted"/>
<keyword evidence="3" id="KW-1185">Reference proteome</keyword>
<sequence length="100" mass="11440">MSSPFKAKKECKKAAIKCPLHHLKVVKFSGFYIGLFQLELVRYFLENVVALEKIIIDPGTPFFYRTPPCPSEIKHTQTSRNLAKLQVEREVPPAIELVIL</sequence>
<dbReference type="EMBL" id="JAIVGD010000028">
    <property type="protein sequence ID" value="KAH0737868.1"/>
    <property type="molecule type" value="Genomic_DNA"/>
</dbReference>
<name>A0ABQ7TV24_SOLTU</name>
<accession>A0ABQ7TV24</accession>
<evidence type="ECO:0000259" key="1">
    <source>
        <dbReference type="Pfam" id="PF08387"/>
    </source>
</evidence>
<gene>
    <name evidence="2" type="ORF">KY290_036573</name>
</gene>
<feature type="domain" description="FBD" evidence="1">
    <location>
        <begin position="16"/>
        <end position="56"/>
    </location>
</feature>